<proteinExistence type="predicted"/>
<evidence type="ECO:0000256" key="1">
    <source>
        <dbReference type="ARBA" id="ARBA00022614"/>
    </source>
</evidence>
<dbReference type="GO" id="GO:0045345">
    <property type="term" value="P:positive regulation of MHC class I biosynthetic process"/>
    <property type="evidence" value="ECO:0007669"/>
    <property type="project" value="TreeGrafter"/>
</dbReference>
<feature type="region of interest" description="Disordered" evidence="5">
    <location>
        <begin position="213"/>
        <end position="284"/>
    </location>
</feature>
<reference evidence="7 8" key="1">
    <citation type="journal article" date="2018" name="Mol. Genet. Genomics">
        <title>The red deer Cervus elaphus genome CerEla1.0: sequencing, annotating, genes, and chromosomes.</title>
        <authorList>
            <person name="Bana N.A."/>
            <person name="Nyiri A."/>
            <person name="Nagy J."/>
            <person name="Frank K."/>
            <person name="Nagy T."/>
            <person name="Steger V."/>
            <person name="Schiller M."/>
            <person name="Lakatos P."/>
            <person name="Sugar L."/>
            <person name="Horn P."/>
            <person name="Barta E."/>
            <person name="Orosz L."/>
        </authorList>
    </citation>
    <scope>NUCLEOTIDE SEQUENCE [LARGE SCALE GENOMIC DNA]</scope>
    <source>
        <strain evidence="7">Hungarian</strain>
    </source>
</reference>
<evidence type="ECO:0000313" key="7">
    <source>
        <dbReference type="EMBL" id="OWK11525.1"/>
    </source>
</evidence>
<feature type="region of interest" description="Disordered" evidence="5">
    <location>
        <begin position="142"/>
        <end position="169"/>
    </location>
</feature>
<dbReference type="InterPro" id="IPR008095">
    <property type="entry name" value="MHC_II_transact"/>
</dbReference>
<dbReference type="Gene3D" id="3.40.50.300">
    <property type="entry name" value="P-loop containing nucleotide triphosphate hydrolases"/>
    <property type="match status" value="1"/>
</dbReference>
<dbReference type="EMBL" id="MKHE01000010">
    <property type="protein sequence ID" value="OWK11525.1"/>
    <property type="molecule type" value="Genomic_DNA"/>
</dbReference>
<dbReference type="PRINTS" id="PR01719">
    <property type="entry name" value="MHCIIACTVATR"/>
</dbReference>
<dbReference type="SUPFAM" id="SSF52047">
    <property type="entry name" value="RNI-like"/>
    <property type="match status" value="1"/>
</dbReference>
<dbReference type="GO" id="GO:0005524">
    <property type="term" value="F:ATP binding"/>
    <property type="evidence" value="ECO:0007669"/>
    <property type="project" value="UniProtKB-KW"/>
</dbReference>
<keyword evidence="4" id="KW-0067">ATP-binding</keyword>
<protein>
    <recommendedName>
        <fullName evidence="6">NACHT domain-containing protein</fullName>
    </recommendedName>
</protein>
<comment type="caution">
    <text evidence="7">The sequence shown here is derived from an EMBL/GenBank/DDBJ whole genome shotgun (WGS) entry which is preliminary data.</text>
</comment>
<dbReference type="Pfam" id="PF05729">
    <property type="entry name" value="NACHT"/>
    <property type="match status" value="1"/>
</dbReference>
<evidence type="ECO:0000256" key="3">
    <source>
        <dbReference type="ARBA" id="ARBA00022741"/>
    </source>
</evidence>
<dbReference type="PANTHER" id="PTHR47189:SF1">
    <property type="entry name" value="MHC CLASS II TRANSACTIVATOR"/>
    <property type="match status" value="1"/>
</dbReference>
<evidence type="ECO:0000259" key="6">
    <source>
        <dbReference type="PROSITE" id="PS50837"/>
    </source>
</evidence>
<dbReference type="Proteomes" id="UP000242450">
    <property type="component" value="Chromosome 10"/>
</dbReference>
<dbReference type="InterPro" id="IPR027417">
    <property type="entry name" value="P-loop_NTPase"/>
</dbReference>
<dbReference type="SUPFAM" id="SSF52540">
    <property type="entry name" value="P-loop containing nucleoside triphosphate hydrolases"/>
    <property type="match status" value="1"/>
</dbReference>
<keyword evidence="8" id="KW-1185">Reference proteome</keyword>
<dbReference type="AlphaFoldDB" id="A0A212CZY5"/>
<dbReference type="FunFam" id="3.40.50.300:FF:001028">
    <property type="entry name" value="Class II major histocompatibility complex transactivator"/>
    <property type="match status" value="1"/>
</dbReference>
<feature type="domain" description="NACHT" evidence="6">
    <location>
        <begin position="368"/>
        <end position="678"/>
    </location>
</feature>
<name>A0A212CZY5_CEREH</name>
<evidence type="ECO:0000256" key="2">
    <source>
        <dbReference type="ARBA" id="ARBA00022737"/>
    </source>
</evidence>
<evidence type="ECO:0000313" key="8">
    <source>
        <dbReference type="Proteomes" id="UP000242450"/>
    </source>
</evidence>
<feature type="compositionally biased region" description="Low complexity" evidence="5">
    <location>
        <begin position="238"/>
        <end position="253"/>
    </location>
</feature>
<keyword evidence="1" id="KW-0433">Leucine-rich repeat</keyword>
<gene>
    <name evidence="7" type="ORF">Celaphus_00006911</name>
</gene>
<dbReference type="SMART" id="SM00368">
    <property type="entry name" value="LRR_RI"/>
    <property type="match status" value="2"/>
</dbReference>
<dbReference type="InterPro" id="IPR001611">
    <property type="entry name" value="Leu-rich_rpt"/>
</dbReference>
<keyword evidence="3" id="KW-0547">Nucleotide-binding</keyword>
<dbReference type="GO" id="GO:0045348">
    <property type="term" value="P:positive regulation of MHC class II biosynthetic process"/>
    <property type="evidence" value="ECO:0007669"/>
    <property type="project" value="TreeGrafter"/>
</dbReference>
<sequence length="988" mass="107753">MELGPLEGSYLELLNSSADPLQLYHLYDRMDLTGEEEIELCSEPDTDTINCEQFSRLLCDMEGDEETREAYANIVEHIGLEEMISESVEVLEEAGQKSQKRPFPEEVPVDLKHRKLAEPLTMPVVTGTFLVGPVSDSLAQPCPPPPALFNTEPASSQTRLKDPAPPSSSLLSCLSLPAGSIQIIPTLPTLPQGLWPISGTGTGVSSILIYQGEMPPASQTPPSSDPAVQSLPKSPDRPGSASPFAPSAADLPSMPEPALTSRANLTEDEMSPTKCPAADRASSKLPKWPESVEQFYQSLRDKYQAQPAGPEGTLVEMELVRVRLEKSSGKSQERELATLDWAERQPAQGGLAEVLLAARDRRQPRETRVIAVLGKAGHGKSHWARAVSRAWACGQLPQYDFVFCIPCHCLDRPGTSYRLQDLLSSLGPQPLPVDDEVLSYIVRRPNRVLLILDAFEELEAHDGSLHSAGGPGSAEPRSLRGLLAGLLQRKLLRGCTLLLTARPRGRLAQSLSKADALFEVAGFSAQQAETYVRHYFESEGTAEHQERALALLRARPFLLSHSHSPTVCRAVCQLVEALLQRSGEAQLPSTLTGLYVGLLGPAARDSPPGALAGLARLAWELGRAHQSGLKEDRFPSAEARAWAVAQGWLRPTPGAPETELAFSSFLLQCFLGAVWLALSGEIKDKELPQYLALTPRKKRPYDNWLEGVPRFLVGLVFQPRPGCLGALAGPAASALADRKQKVLTRYLKRLQPGTLQAGRLLELLHCAHEALDPGLWQHVLQGLPARLSFLGTRLTPPDTHVLGRALEAAGRDFSLDLRSTGVGGSFMELLAHPHHGLAWSLCLGLRPFLHRAALSDTVELWESLQERGEAKLLRAVEEKFTIEPFKAKSMKDVEDLGNLVQIQSLDSLSENKIGDEGVAQLATTFPQLKALETLNLSQNNITDVGACKLAEALPALAASLLRLRMWTPTIPFGVQEHLQQLDPRIILR</sequence>
<dbReference type="GO" id="GO:0045944">
    <property type="term" value="P:positive regulation of transcription by RNA polymerase II"/>
    <property type="evidence" value="ECO:0007669"/>
    <property type="project" value="TreeGrafter"/>
</dbReference>
<organism evidence="7 8">
    <name type="scientific">Cervus elaphus hippelaphus</name>
    <name type="common">European red deer</name>
    <dbReference type="NCBI Taxonomy" id="46360"/>
    <lineage>
        <taxon>Eukaryota</taxon>
        <taxon>Metazoa</taxon>
        <taxon>Chordata</taxon>
        <taxon>Craniata</taxon>
        <taxon>Vertebrata</taxon>
        <taxon>Euteleostomi</taxon>
        <taxon>Mammalia</taxon>
        <taxon>Eutheria</taxon>
        <taxon>Laurasiatheria</taxon>
        <taxon>Artiodactyla</taxon>
        <taxon>Ruminantia</taxon>
        <taxon>Pecora</taxon>
        <taxon>Cervidae</taxon>
        <taxon>Cervinae</taxon>
        <taxon>Cervus</taxon>
    </lineage>
</organism>
<dbReference type="Gene3D" id="3.80.10.10">
    <property type="entry name" value="Ribonuclease Inhibitor"/>
    <property type="match status" value="1"/>
</dbReference>
<accession>A0A212CZY5</accession>
<dbReference type="PANTHER" id="PTHR47189">
    <property type="entry name" value="MHC CLASS II TRANSACTIVATOR"/>
    <property type="match status" value="1"/>
</dbReference>
<evidence type="ECO:0000256" key="5">
    <source>
        <dbReference type="SAM" id="MobiDB-lite"/>
    </source>
</evidence>
<dbReference type="Pfam" id="PF13516">
    <property type="entry name" value="LRR_6"/>
    <property type="match status" value="2"/>
</dbReference>
<keyword evidence="2" id="KW-0677">Repeat</keyword>
<dbReference type="OrthoDB" id="120976at2759"/>
<dbReference type="InterPro" id="IPR007111">
    <property type="entry name" value="NACHT_NTPase"/>
</dbReference>
<dbReference type="InterPro" id="IPR032675">
    <property type="entry name" value="LRR_dom_sf"/>
</dbReference>
<evidence type="ECO:0000256" key="4">
    <source>
        <dbReference type="ARBA" id="ARBA00022840"/>
    </source>
</evidence>
<dbReference type="PROSITE" id="PS50837">
    <property type="entry name" value="NACHT"/>
    <property type="match status" value="1"/>
</dbReference>